<organism evidence="2">
    <name type="scientific">Amphimedon queenslandica</name>
    <name type="common">Sponge</name>
    <dbReference type="NCBI Taxonomy" id="400682"/>
    <lineage>
        <taxon>Eukaryota</taxon>
        <taxon>Metazoa</taxon>
        <taxon>Porifera</taxon>
        <taxon>Demospongiae</taxon>
        <taxon>Heteroscleromorpha</taxon>
        <taxon>Haplosclerida</taxon>
        <taxon>Niphatidae</taxon>
        <taxon>Amphimedon</taxon>
    </lineage>
</organism>
<protein>
    <submittedName>
        <fullName evidence="2">Uncharacterized protein</fullName>
    </submittedName>
</protein>
<feature type="chain" id="PRO_5010853845" evidence="1">
    <location>
        <begin position="19"/>
        <end position="38"/>
    </location>
</feature>
<dbReference type="AlphaFoldDB" id="A0A1X7U1S0"/>
<dbReference type="EnsemblMetazoa" id="Aqu2.1.21364_001">
    <property type="protein sequence ID" value="Aqu2.1.21364_001"/>
    <property type="gene ID" value="Aqu2.1.21364"/>
</dbReference>
<dbReference type="InParanoid" id="A0A1X7U1S0"/>
<accession>A0A1X7U1S0</accession>
<proteinExistence type="predicted"/>
<sequence>LLFFSFFFLAGQASLVRPSVFLLSSSLPSSYLSLLTSL</sequence>
<evidence type="ECO:0000313" key="2">
    <source>
        <dbReference type="EnsemblMetazoa" id="Aqu2.1.21364_001"/>
    </source>
</evidence>
<feature type="signal peptide" evidence="1">
    <location>
        <begin position="1"/>
        <end position="18"/>
    </location>
</feature>
<reference evidence="2" key="1">
    <citation type="submission" date="2017-05" db="UniProtKB">
        <authorList>
            <consortium name="EnsemblMetazoa"/>
        </authorList>
    </citation>
    <scope>IDENTIFICATION</scope>
</reference>
<evidence type="ECO:0000256" key="1">
    <source>
        <dbReference type="SAM" id="SignalP"/>
    </source>
</evidence>
<keyword evidence="1" id="KW-0732">Signal</keyword>
<name>A0A1X7U1S0_AMPQE</name>